<reference evidence="11" key="1">
    <citation type="submission" date="2016-04" db="EMBL/GenBank/DDBJ databases">
        <authorList>
            <person name="Evans L.H."/>
            <person name="Alamgir A."/>
            <person name="Owens N."/>
            <person name="Weber N.D."/>
            <person name="Virtaneva K."/>
            <person name="Barbian K."/>
            <person name="Babar A."/>
            <person name="Rosenke K."/>
        </authorList>
    </citation>
    <scope>NUCLEOTIDE SEQUENCE [LARGE SCALE GENOMIC DNA]</scope>
    <source>
        <strain evidence="11">CBS 101.48</strain>
    </source>
</reference>
<dbReference type="AlphaFoldDB" id="A0A168NAP8"/>
<evidence type="ECO:0000256" key="9">
    <source>
        <dbReference type="SAM" id="SignalP"/>
    </source>
</evidence>
<dbReference type="InterPro" id="IPR046530">
    <property type="entry name" value="BIM1-like_dom"/>
</dbReference>
<protein>
    <recommendedName>
        <fullName evidence="10">Copper acquisition factor BIM1-like domain-containing protein</fullName>
    </recommendedName>
</protein>
<evidence type="ECO:0000256" key="7">
    <source>
        <dbReference type="ARBA" id="ARBA00037868"/>
    </source>
</evidence>
<evidence type="ECO:0000259" key="10">
    <source>
        <dbReference type="Pfam" id="PF20238"/>
    </source>
</evidence>
<evidence type="ECO:0000313" key="12">
    <source>
        <dbReference type="Proteomes" id="UP000078561"/>
    </source>
</evidence>
<dbReference type="EMBL" id="LT553140">
    <property type="protein sequence ID" value="SAM00159.1"/>
    <property type="molecule type" value="Genomic_DNA"/>
</dbReference>
<dbReference type="OMA" id="TGLGNFC"/>
<dbReference type="InterPro" id="IPR046936">
    <property type="entry name" value="BIM1-like"/>
</dbReference>
<dbReference type="GO" id="GO:0005886">
    <property type="term" value="C:plasma membrane"/>
    <property type="evidence" value="ECO:0007669"/>
    <property type="project" value="UniProtKB-SubCell"/>
</dbReference>
<keyword evidence="2" id="KW-1003">Cell membrane</keyword>
<evidence type="ECO:0000256" key="2">
    <source>
        <dbReference type="ARBA" id="ARBA00022475"/>
    </source>
</evidence>
<feature type="chain" id="PRO_5007899210" description="Copper acquisition factor BIM1-like domain-containing protein" evidence="9">
    <location>
        <begin position="20"/>
        <end position="200"/>
    </location>
</feature>
<feature type="domain" description="Copper acquisition factor BIM1-like" evidence="10">
    <location>
        <begin position="19"/>
        <end position="157"/>
    </location>
</feature>
<feature type="region of interest" description="Disordered" evidence="8">
    <location>
        <begin position="156"/>
        <end position="176"/>
    </location>
</feature>
<evidence type="ECO:0000256" key="4">
    <source>
        <dbReference type="ARBA" id="ARBA00023136"/>
    </source>
</evidence>
<proteinExistence type="predicted"/>
<feature type="signal peptide" evidence="9">
    <location>
        <begin position="1"/>
        <end position="19"/>
    </location>
</feature>
<dbReference type="Pfam" id="PF20238">
    <property type="entry name" value="BIM1-like_dom"/>
    <property type="match status" value="1"/>
</dbReference>
<accession>A0A168NAP8</accession>
<dbReference type="Proteomes" id="UP000078561">
    <property type="component" value="Unassembled WGS sequence"/>
</dbReference>
<comment type="subcellular location">
    <subcellularLocation>
        <location evidence="1">Cell membrane</location>
    </subcellularLocation>
    <subcellularLocation>
        <location evidence="7">Endomembrane system</location>
        <topology evidence="7">Lipid-anchor</topology>
    </subcellularLocation>
</comment>
<name>A0A168NAP8_ABSGL</name>
<keyword evidence="5" id="KW-0325">Glycoprotein</keyword>
<gene>
    <name evidence="11" type="primary">ABSGL_05834.1 scaffold 7482</name>
</gene>
<evidence type="ECO:0000256" key="8">
    <source>
        <dbReference type="SAM" id="MobiDB-lite"/>
    </source>
</evidence>
<evidence type="ECO:0000313" key="11">
    <source>
        <dbReference type="EMBL" id="SAM00159.1"/>
    </source>
</evidence>
<dbReference type="PANTHER" id="PTHR34992:SF1">
    <property type="entry name" value="COPPER ACQUISITION FACTOR BIM1-LIKE DOMAIN-CONTAINING PROTEIN"/>
    <property type="match status" value="1"/>
</dbReference>
<dbReference type="InParanoid" id="A0A168NAP8"/>
<keyword evidence="4" id="KW-0472">Membrane</keyword>
<keyword evidence="6" id="KW-0449">Lipoprotein</keyword>
<dbReference type="STRING" id="4829.A0A168NAP8"/>
<evidence type="ECO:0000256" key="3">
    <source>
        <dbReference type="ARBA" id="ARBA00022729"/>
    </source>
</evidence>
<dbReference type="PANTHER" id="PTHR34992">
    <property type="entry name" value="HYPHAL ANASTAMOSIS-7 PROTEIN"/>
    <property type="match status" value="1"/>
</dbReference>
<dbReference type="OrthoDB" id="2146436at2759"/>
<dbReference type="CDD" id="cd21176">
    <property type="entry name" value="LPMO_auxiliary-like"/>
    <property type="match status" value="1"/>
</dbReference>
<sequence length="200" mass="20669">MTRFFLPALLALACQTVLGHYQLTYPPSRGFDESKEVTGPCGGFDSVSANRTDFPLKDGFMEINSEHPKYTYKVNIAIGNKPAAADFTSVVGQGQVAYPSQSCLQVDLSSVKNATDGTPATLQIIYMAGDGNLYQCADVTLKNQASNFNTSACVNADGSSPSKSGSSSGSQPSSTSAATTVKAGVMGAMAALVLSIAATA</sequence>
<keyword evidence="3 9" id="KW-0732">Signal</keyword>
<organism evidence="11">
    <name type="scientific">Absidia glauca</name>
    <name type="common">Pin mould</name>
    <dbReference type="NCBI Taxonomy" id="4829"/>
    <lineage>
        <taxon>Eukaryota</taxon>
        <taxon>Fungi</taxon>
        <taxon>Fungi incertae sedis</taxon>
        <taxon>Mucoromycota</taxon>
        <taxon>Mucoromycotina</taxon>
        <taxon>Mucoromycetes</taxon>
        <taxon>Mucorales</taxon>
        <taxon>Cunninghamellaceae</taxon>
        <taxon>Absidia</taxon>
    </lineage>
</organism>
<keyword evidence="12" id="KW-1185">Reference proteome</keyword>
<dbReference type="GO" id="GO:0012505">
    <property type="term" value="C:endomembrane system"/>
    <property type="evidence" value="ECO:0007669"/>
    <property type="project" value="UniProtKB-SubCell"/>
</dbReference>
<evidence type="ECO:0000256" key="1">
    <source>
        <dbReference type="ARBA" id="ARBA00004236"/>
    </source>
</evidence>
<evidence type="ECO:0000256" key="5">
    <source>
        <dbReference type="ARBA" id="ARBA00023180"/>
    </source>
</evidence>
<evidence type="ECO:0000256" key="6">
    <source>
        <dbReference type="ARBA" id="ARBA00023288"/>
    </source>
</evidence>
<feature type="compositionally biased region" description="Low complexity" evidence="8">
    <location>
        <begin position="158"/>
        <end position="176"/>
    </location>
</feature>